<gene>
    <name evidence="2" type="ORF">FA13DRAFT_1581998</name>
</gene>
<protein>
    <submittedName>
        <fullName evidence="2">Uncharacterized protein</fullName>
    </submittedName>
</protein>
<reference evidence="2 3" key="1">
    <citation type="journal article" date="2019" name="Nat. Ecol. Evol.">
        <title>Megaphylogeny resolves global patterns of mushroom evolution.</title>
        <authorList>
            <person name="Varga T."/>
            <person name="Krizsan K."/>
            <person name="Foldi C."/>
            <person name="Dima B."/>
            <person name="Sanchez-Garcia M."/>
            <person name="Sanchez-Ramirez S."/>
            <person name="Szollosi G.J."/>
            <person name="Szarkandi J.G."/>
            <person name="Papp V."/>
            <person name="Albert L."/>
            <person name="Andreopoulos W."/>
            <person name="Angelini C."/>
            <person name="Antonin V."/>
            <person name="Barry K.W."/>
            <person name="Bougher N.L."/>
            <person name="Buchanan P."/>
            <person name="Buyck B."/>
            <person name="Bense V."/>
            <person name="Catcheside P."/>
            <person name="Chovatia M."/>
            <person name="Cooper J."/>
            <person name="Damon W."/>
            <person name="Desjardin D."/>
            <person name="Finy P."/>
            <person name="Geml J."/>
            <person name="Haridas S."/>
            <person name="Hughes K."/>
            <person name="Justo A."/>
            <person name="Karasinski D."/>
            <person name="Kautmanova I."/>
            <person name="Kiss B."/>
            <person name="Kocsube S."/>
            <person name="Kotiranta H."/>
            <person name="LaButti K.M."/>
            <person name="Lechner B.E."/>
            <person name="Liimatainen K."/>
            <person name="Lipzen A."/>
            <person name="Lukacs Z."/>
            <person name="Mihaltcheva S."/>
            <person name="Morgado L.N."/>
            <person name="Niskanen T."/>
            <person name="Noordeloos M.E."/>
            <person name="Ohm R.A."/>
            <person name="Ortiz-Santana B."/>
            <person name="Ovrebo C."/>
            <person name="Racz N."/>
            <person name="Riley R."/>
            <person name="Savchenko A."/>
            <person name="Shiryaev A."/>
            <person name="Soop K."/>
            <person name="Spirin V."/>
            <person name="Szebenyi C."/>
            <person name="Tomsovsky M."/>
            <person name="Tulloss R.E."/>
            <person name="Uehling J."/>
            <person name="Grigoriev I.V."/>
            <person name="Vagvolgyi C."/>
            <person name="Papp T."/>
            <person name="Martin F.M."/>
            <person name="Miettinen O."/>
            <person name="Hibbett D.S."/>
            <person name="Nagy L.G."/>
        </authorList>
    </citation>
    <scope>NUCLEOTIDE SEQUENCE [LARGE SCALE GENOMIC DNA]</scope>
    <source>
        <strain evidence="2 3">FP101781</strain>
    </source>
</reference>
<dbReference type="OrthoDB" id="2269034at2759"/>
<sequence>IRELDSKLAAIDKAIAHLEAQRMEAIQRRNDHQTFSDGHCALLSSVLRLSPDILSSIFTDLVPFYEEWAMQAGIPPHPIVQISHVCRQFRAIALSTPMLW</sequence>
<feature type="coiled-coil region" evidence="1">
    <location>
        <begin position="1"/>
        <end position="28"/>
    </location>
</feature>
<feature type="non-terminal residue" evidence="2">
    <location>
        <position position="1"/>
    </location>
</feature>
<evidence type="ECO:0000313" key="2">
    <source>
        <dbReference type="EMBL" id="TEB19012.1"/>
    </source>
</evidence>
<organism evidence="2 3">
    <name type="scientific">Coprinellus micaceus</name>
    <name type="common">Glistening ink-cap mushroom</name>
    <name type="synonym">Coprinus micaceus</name>
    <dbReference type="NCBI Taxonomy" id="71717"/>
    <lineage>
        <taxon>Eukaryota</taxon>
        <taxon>Fungi</taxon>
        <taxon>Dikarya</taxon>
        <taxon>Basidiomycota</taxon>
        <taxon>Agaricomycotina</taxon>
        <taxon>Agaricomycetes</taxon>
        <taxon>Agaricomycetidae</taxon>
        <taxon>Agaricales</taxon>
        <taxon>Agaricineae</taxon>
        <taxon>Psathyrellaceae</taxon>
        <taxon>Coprinellus</taxon>
    </lineage>
</organism>
<dbReference type="STRING" id="71717.A0A4Y7SBL6"/>
<keyword evidence="3" id="KW-1185">Reference proteome</keyword>
<accession>A0A4Y7SBL6</accession>
<proteinExistence type="predicted"/>
<evidence type="ECO:0000256" key="1">
    <source>
        <dbReference type="SAM" id="Coils"/>
    </source>
</evidence>
<evidence type="ECO:0000313" key="3">
    <source>
        <dbReference type="Proteomes" id="UP000298030"/>
    </source>
</evidence>
<dbReference type="Proteomes" id="UP000298030">
    <property type="component" value="Unassembled WGS sequence"/>
</dbReference>
<keyword evidence="1" id="KW-0175">Coiled coil</keyword>
<dbReference type="EMBL" id="QPFP01000211">
    <property type="protein sequence ID" value="TEB19012.1"/>
    <property type="molecule type" value="Genomic_DNA"/>
</dbReference>
<dbReference type="Gene3D" id="1.20.1280.50">
    <property type="match status" value="1"/>
</dbReference>
<comment type="caution">
    <text evidence="2">The sequence shown here is derived from an EMBL/GenBank/DDBJ whole genome shotgun (WGS) entry which is preliminary data.</text>
</comment>
<dbReference type="AlphaFoldDB" id="A0A4Y7SBL6"/>
<name>A0A4Y7SBL6_COPMI</name>
<feature type="non-terminal residue" evidence="2">
    <location>
        <position position="100"/>
    </location>
</feature>